<keyword evidence="2" id="KW-0813">Transport</keyword>
<evidence type="ECO:0000256" key="5">
    <source>
        <dbReference type="ARBA" id="ARBA00022741"/>
    </source>
</evidence>
<dbReference type="InterPro" id="IPR003593">
    <property type="entry name" value="AAA+_ATPase"/>
</dbReference>
<evidence type="ECO:0000256" key="1">
    <source>
        <dbReference type="ARBA" id="ARBA00004651"/>
    </source>
</evidence>
<dbReference type="SUPFAM" id="SSF52540">
    <property type="entry name" value="P-loop containing nucleoside triphosphate hydrolases"/>
    <property type="match status" value="1"/>
</dbReference>
<feature type="transmembrane region" description="Helical" evidence="9">
    <location>
        <begin position="89"/>
        <end position="110"/>
    </location>
</feature>
<dbReference type="InterPro" id="IPR027417">
    <property type="entry name" value="P-loop_NTPase"/>
</dbReference>
<dbReference type="EMBL" id="QLMC01000001">
    <property type="protein sequence ID" value="RAK02278.1"/>
    <property type="molecule type" value="Genomic_DNA"/>
</dbReference>
<dbReference type="PANTHER" id="PTHR43394:SF1">
    <property type="entry name" value="ATP-BINDING CASSETTE SUB-FAMILY B MEMBER 10, MITOCHONDRIAL"/>
    <property type="match status" value="1"/>
</dbReference>
<keyword evidence="13" id="KW-1185">Reference proteome</keyword>
<dbReference type="AlphaFoldDB" id="A0A327X7T6"/>
<evidence type="ECO:0000313" key="12">
    <source>
        <dbReference type="EMBL" id="RAK02278.1"/>
    </source>
</evidence>
<evidence type="ECO:0000256" key="7">
    <source>
        <dbReference type="ARBA" id="ARBA00022989"/>
    </source>
</evidence>
<dbReference type="PROSITE" id="PS50893">
    <property type="entry name" value="ABC_TRANSPORTER_2"/>
    <property type="match status" value="1"/>
</dbReference>
<dbReference type="Gene3D" id="3.40.50.300">
    <property type="entry name" value="P-loop containing nucleotide triphosphate hydrolases"/>
    <property type="match status" value="1"/>
</dbReference>
<dbReference type="InterPro" id="IPR039421">
    <property type="entry name" value="Type_1_exporter"/>
</dbReference>
<dbReference type="FunFam" id="3.40.50.300:FF:000299">
    <property type="entry name" value="ABC transporter ATP-binding protein/permease"/>
    <property type="match status" value="1"/>
</dbReference>
<keyword evidence="3" id="KW-1003">Cell membrane</keyword>
<sequence length="626" mass="70946">MTRPPGLLLDNRGCNPGLGQRWNLLFCVKGSGDIMRILWTYLKPHRWMVVFSLGLAGISQILTMIDPLIFGKIIDEYATKPAVRPENELVQGVLFWLLVAVGIATLARLAKSFQEYFMRLVVQRFGTQVFNDGLKQTLRLTFQEFEEQRSGETVALLQKVRTDTEKFINAFINVLFSSIVGMGFLIWYAITKHWALIPIFIIGILVLGGLTGLLSKQIKTVQRAVNRQTVKLSGAITESLRNIELVRSLGLTFPEIRRLKQYTQRIYELEMEKTRQVRQLSFFQGTTLNVLKQSILFALLWLIFRDVLTTGELISMQFISTAIFAPLQDLGNIILFYREAEASLTSFNSLMQKPIERRPDDSIDFGVLEHLRFENVVFRHQTAKQNAMDGISFRIGMGETVAFVGPSGSGKSTLVKLLLGLYKPISGEIYFNDVPASQIRYNPMRRQIGFVTQDTQLFAGTIRENMLFVKPDATEEEIREALHKASCDQLIARSDKGVNTVLGEGGMKLSGGEKQRISIARALIRHPRLLIFDEATSALDSLTEEAISDTVRSISARREQITILIAHRLSTIMHADRIIVLERGKIAETGTHAELLDQKGLYYAMWRQQIGERRQDQELTEKVPMV</sequence>
<comment type="subcellular location">
    <subcellularLocation>
        <location evidence="1">Cell membrane</location>
        <topology evidence="1">Multi-pass membrane protein</topology>
    </subcellularLocation>
</comment>
<keyword evidence="4 9" id="KW-0812">Transmembrane</keyword>
<evidence type="ECO:0000256" key="6">
    <source>
        <dbReference type="ARBA" id="ARBA00022840"/>
    </source>
</evidence>
<dbReference type="GO" id="GO:0005886">
    <property type="term" value="C:plasma membrane"/>
    <property type="evidence" value="ECO:0007669"/>
    <property type="project" value="UniProtKB-SubCell"/>
</dbReference>
<dbReference type="Proteomes" id="UP000248790">
    <property type="component" value="Unassembled WGS sequence"/>
</dbReference>
<dbReference type="Pfam" id="PF00664">
    <property type="entry name" value="ABC_membrane"/>
    <property type="match status" value="1"/>
</dbReference>
<feature type="domain" description="ABC transmembrane type-1" evidence="11">
    <location>
        <begin position="50"/>
        <end position="339"/>
    </location>
</feature>
<evidence type="ECO:0000256" key="9">
    <source>
        <dbReference type="SAM" id="Phobius"/>
    </source>
</evidence>
<evidence type="ECO:0000313" key="13">
    <source>
        <dbReference type="Proteomes" id="UP000248790"/>
    </source>
</evidence>
<feature type="transmembrane region" description="Helical" evidence="9">
    <location>
        <begin position="167"/>
        <end position="190"/>
    </location>
</feature>
<dbReference type="InterPro" id="IPR003439">
    <property type="entry name" value="ABC_transporter-like_ATP-bd"/>
</dbReference>
<dbReference type="PANTHER" id="PTHR43394">
    <property type="entry name" value="ATP-DEPENDENT PERMEASE MDL1, MITOCHONDRIAL"/>
    <property type="match status" value="1"/>
</dbReference>
<evidence type="ECO:0000256" key="4">
    <source>
        <dbReference type="ARBA" id="ARBA00022692"/>
    </source>
</evidence>
<keyword evidence="8 9" id="KW-0472">Membrane</keyword>
<dbReference type="Gene3D" id="1.20.1560.10">
    <property type="entry name" value="ABC transporter type 1, transmembrane domain"/>
    <property type="match status" value="1"/>
</dbReference>
<reference evidence="12 13" key="1">
    <citation type="submission" date="2018-06" db="EMBL/GenBank/DDBJ databases">
        <title>Genomic Encyclopedia of Archaeal and Bacterial Type Strains, Phase II (KMG-II): from individual species to whole genera.</title>
        <authorList>
            <person name="Goeker M."/>
        </authorList>
    </citation>
    <scope>NUCLEOTIDE SEQUENCE [LARGE SCALE GENOMIC DNA]</scope>
    <source>
        <strain evidence="12 13">DSM 21851</strain>
    </source>
</reference>
<evidence type="ECO:0000256" key="2">
    <source>
        <dbReference type="ARBA" id="ARBA00022448"/>
    </source>
</evidence>
<evidence type="ECO:0000256" key="8">
    <source>
        <dbReference type="ARBA" id="ARBA00023136"/>
    </source>
</evidence>
<evidence type="ECO:0000256" key="3">
    <source>
        <dbReference type="ARBA" id="ARBA00022475"/>
    </source>
</evidence>
<feature type="transmembrane region" description="Helical" evidence="9">
    <location>
        <begin position="280"/>
        <end position="304"/>
    </location>
</feature>
<proteinExistence type="predicted"/>
<dbReference type="CDD" id="cd07346">
    <property type="entry name" value="ABC_6TM_exporters"/>
    <property type="match status" value="1"/>
</dbReference>
<dbReference type="InterPro" id="IPR036640">
    <property type="entry name" value="ABC1_TM_sf"/>
</dbReference>
<dbReference type="GO" id="GO:0016887">
    <property type="term" value="F:ATP hydrolysis activity"/>
    <property type="evidence" value="ECO:0007669"/>
    <property type="project" value="InterPro"/>
</dbReference>
<keyword evidence="7 9" id="KW-1133">Transmembrane helix</keyword>
<keyword evidence="5" id="KW-0547">Nucleotide-binding</keyword>
<name>A0A327X7T6_LARAB</name>
<feature type="transmembrane region" description="Helical" evidence="9">
    <location>
        <begin position="196"/>
        <end position="214"/>
    </location>
</feature>
<dbReference type="PROSITE" id="PS00211">
    <property type="entry name" value="ABC_TRANSPORTER_1"/>
    <property type="match status" value="1"/>
</dbReference>
<feature type="transmembrane region" description="Helical" evidence="9">
    <location>
        <begin position="47"/>
        <end position="69"/>
    </location>
</feature>
<evidence type="ECO:0000259" key="11">
    <source>
        <dbReference type="PROSITE" id="PS50929"/>
    </source>
</evidence>
<comment type="caution">
    <text evidence="12">The sequence shown here is derived from an EMBL/GenBank/DDBJ whole genome shotgun (WGS) entry which is preliminary data.</text>
</comment>
<dbReference type="PROSITE" id="PS50929">
    <property type="entry name" value="ABC_TM1F"/>
    <property type="match status" value="1"/>
</dbReference>
<feature type="domain" description="ABC transporter" evidence="10">
    <location>
        <begin position="371"/>
        <end position="608"/>
    </location>
</feature>
<accession>A0A327X7T6</accession>
<organism evidence="12 13">
    <name type="scientific">Larkinella arboricola</name>
    <dbReference type="NCBI Taxonomy" id="643671"/>
    <lineage>
        <taxon>Bacteria</taxon>
        <taxon>Pseudomonadati</taxon>
        <taxon>Bacteroidota</taxon>
        <taxon>Cytophagia</taxon>
        <taxon>Cytophagales</taxon>
        <taxon>Spirosomataceae</taxon>
        <taxon>Larkinella</taxon>
    </lineage>
</organism>
<dbReference type="GO" id="GO:0015421">
    <property type="term" value="F:ABC-type oligopeptide transporter activity"/>
    <property type="evidence" value="ECO:0007669"/>
    <property type="project" value="TreeGrafter"/>
</dbReference>
<gene>
    <name evidence="12" type="ORF">LX87_00398</name>
</gene>
<dbReference type="GO" id="GO:0005524">
    <property type="term" value="F:ATP binding"/>
    <property type="evidence" value="ECO:0007669"/>
    <property type="project" value="UniProtKB-KW"/>
</dbReference>
<dbReference type="InterPro" id="IPR011527">
    <property type="entry name" value="ABC1_TM_dom"/>
</dbReference>
<evidence type="ECO:0000259" key="10">
    <source>
        <dbReference type="PROSITE" id="PS50893"/>
    </source>
</evidence>
<keyword evidence="6 12" id="KW-0067">ATP-binding</keyword>
<dbReference type="InterPro" id="IPR017871">
    <property type="entry name" value="ABC_transporter-like_CS"/>
</dbReference>
<dbReference type="Pfam" id="PF00005">
    <property type="entry name" value="ABC_tran"/>
    <property type="match status" value="1"/>
</dbReference>
<dbReference type="SMART" id="SM00382">
    <property type="entry name" value="AAA"/>
    <property type="match status" value="1"/>
</dbReference>
<dbReference type="SUPFAM" id="SSF90123">
    <property type="entry name" value="ABC transporter transmembrane region"/>
    <property type="match status" value="1"/>
</dbReference>
<protein>
    <submittedName>
        <fullName evidence="12">ATP-binding cassette subfamily B protein</fullName>
    </submittedName>
</protein>